<dbReference type="CDD" id="cd14948">
    <property type="entry name" value="BACON"/>
    <property type="match status" value="1"/>
</dbReference>
<proteinExistence type="predicted"/>
<gene>
    <name evidence="2" type="ORF">ENH87_03360</name>
</gene>
<name>A0A831VMN4_9FLAO</name>
<evidence type="ECO:0000313" key="2">
    <source>
        <dbReference type="EMBL" id="HEA19936.1"/>
    </source>
</evidence>
<evidence type="ECO:0000259" key="1">
    <source>
        <dbReference type="Pfam" id="PF19190"/>
    </source>
</evidence>
<dbReference type="Proteomes" id="UP000886191">
    <property type="component" value="Unassembled WGS sequence"/>
</dbReference>
<dbReference type="AlphaFoldDB" id="A0A831VMN4"/>
<dbReference type="InterPro" id="IPR013783">
    <property type="entry name" value="Ig-like_fold"/>
</dbReference>
<protein>
    <recommendedName>
        <fullName evidence="1">BACON domain-containing protein</fullName>
    </recommendedName>
</protein>
<organism evidence="2">
    <name type="scientific">Pricia antarctica</name>
    <dbReference type="NCBI Taxonomy" id="641691"/>
    <lineage>
        <taxon>Bacteria</taxon>
        <taxon>Pseudomonadati</taxon>
        <taxon>Bacteroidota</taxon>
        <taxon>Flavobacteriia</taxon>
        <taxon>Flavobacteriales</taxon>
        <taxon>Flavobacteriaceae</taxon>
        <taxon>Pricia</taxon>
    </lineage>
</organism>
<dbReference type="EMBL" id="DRGL01000017">
    <property type="protein sequence ID" value="HEA19936.1"/>
    <property type="molecule type" value="Genomic_DNA"/>
</dbReference>
<feature type="domain" description="BACON" evidence="1">
    <location>
        <begin position="120"/>
        <end position="200"/>
    </location>
</feature>
<dbReference type="Pfam" id="PF19190">
    <property type="entry name" value="BACON_2"/>
    <property type="match status" value="1"/>
</dbReference>
<reference evidence="2" key="1">
    <citation type="journal article" date="2020" name="mSystems">
        <title>Genome- and Community-Level Interaction Insights into Carbon Utilization and Element Cycling Functions of Hydrothermarchaeota in Hydrothermal Sediment.</title>
        <authorList>
            <person name="Zhou Z."/>
            <person name="Liu Y."/>
            <person name="Xu W."/>
            <person name="Pan J."/>
            <person name="Luo Z.H."/>
            <person name="Li M."/>
        </authorList>
    </citation>
    <scope>NUCLEOTIDE SEQUENCE [LARGE SCALE GENOMIC DNA]</scope>
    <source>
        <strain evidence="2">HyVt-345</strain>
    </source>
</reference>
<dbReference type="InterPro" id="IPR024361">
    <property type="entry name" value="BACON"/>
</dbReference>
<comment type="caution">
    <text evidence="2">The sequence shown here is derived from an EMBL/GenBank/DDBJ whole genome shotgun (WGS) entry which is preliminary data.</text>
</comment>
<dbReference type="Gene3D" id="2.60.40.10">
    <property type="entry name" value="Immunoglobulins"/>
    <property type="match status" value="1"/>
</dbReference>
<sequence>MPFTPSPPLNINYKQFQAIAPAQLVTNNVPPGTSLIRVKGMPSWLKLLNPSVNGTDARFYLEVTDAADTLKAGSYSATLFFEAVGFNQGNEFVDRLPPAYAVTINIQATKRLVLTPSVLSFVFNTAEAVPAQKTVNIVSENSWAITKSESWVTVSTVNGSQNAAIKIGVDPVTLASGNYSATVTVKDGSFTEKITVSLTVSGAVTTQEYLYVNPQNLEFLSQVGVANPSQKRLIIDTGSNWDAAVSENWLQLGALSGTSGVNEILLSVNSPGLPTGIHQATVTVTANGIIKKAYVLLRVIEFALQGLQNGGLYYANDRNQIIASNIKDNSFLLLQIEASSENETKNFPLSQPYFKGVAKAVVGLEANYLIKSAEPPEVLASGITNPARPIVLDIDAFEEDRFTGVTVNFGTYANVNFLKGTTPKVAGRASYVPYQIFVSSKAYVQITTVAFEAPDDIKITGAVTTTINGALPNGLYLYTATIALSDYDLESGDELDIVFGNQAMKVVINNDYTELCTIAFQNEWGAYELFETRGFLNDTSKVSQTISTKSVDGKKVSRIIEADRDGEYELHTGFISSQAELDWLAKLLNAKRFFLYVRGERIEVILMTKTFEVYETRKHINAYRLQFKRAIV</sequence>
<accession>A0A831VMN4</accession>